<sequence length="169" mass="19511">MNNIVNSNIKLTIVGSLKSGKQYISSYLAGKQYDQQIIGKELNNIELDQFLQLKKLNGKIQIWDSSVLDRFMLIYPFYYNNAKIILVVFNFGDQDSFDKCTDYANYIQNNCSSIVLLVGTRFTDDKIISVDEAIDFAQFNDFQFFELKNDNFDALKTVVQKIVLKVLKN</sequence>
<reference evidence="3" key="1">
    <citation type="submission" date="2023-06" db="EMBL/GenBank/DDBJ databases">
        <authorList>
            <person name="Kurt Z."/>
        </authorList>
    </citation>
    <scope>NUCLEOTIDE SEQUENCE</scope>
</reference>
<dbReference type="PROSITE" id="PS51419">
    <property type="entry name" value="RAB"/>
    <property type="match status" value="1"/>
</dbReference>
<dbReference type="GO" id="GO:0003924">
    <property type="term" value="F:GTPase activity"/>
    <property type="evidence" value="ECO:0007669"/>
    <property type="project" value="InterPro"/>
</dbReference>
<keyword evidence="2" id="KW-0342">GTP-binding</keyword>
<dbReference type="InterPro" id="IPR050227">
    <property type="entry name" value="Rab"/>
</dbReference>
<dbReference type="InterPro" id="IPR001806">
    <property type="entry name" value="Small_GTPase"/>
</dbReference>
<name>A0AA86RIY9_9EUKA</name>
<dbReference type="Gene3D" id="3.40.50.300">
    <property type="entry name" value="P-loop containing nucleotide triphosphate hydrolases"/>
    <property type="match status" value="1"/>
</dbReference>
<reference evidence="4 5" key="2">
    <citation type="submission" date="2024-07" db="EMBL/GenBank/DDBJ databases">
        <authorList>
            <person name="Akdeniz Z."/>
        </authorList>
    </citation>
    <scope>NUCLEOTIDE SEQUENCE [LARGE SCALE GENOMIC DNA]</scope>
</reference>
<dbReference type="AlphaFoldDB" id="A0AA86RIY9"/>
<evidence type="ECO:0000313" key="5">
    <source>
        <dbReference type="Proteomes" id="UP001642409"/>
    </source>
</evidence>
<dbReference type="EMBL" id="CATOUU010001186">
    <property type="protein sequence ID" value="CAI9978946.1"/>
    <property type="molecule type" value="Genomic_DNA"/>
</dbReference>
<dbReference type="EMBL" id="CAXDID020000017">
    <property type="protein sequence ID" value="CAL5984897.1"/>
    <property type="molecule type" value="Genomic_DNA"/>
</dbReference>
<protein>
    <submittedName>
        <fullName evidence="3">Rab5</fullName>
    </submittedName>
</protein>
<evidence type="ECO:0000256" key="1">
    <source>
        <dbReference type="ARBA" id="ARBA00022741"/>
    </source>
</evidence>
<dbReference type="Pfam" id="PF00071">
    <property type="entry name" value="Ras"/>
    <property type="match status" value="1"/>
</dbReference>
<dbReference type="Proteomes" id="UP001642409">
    <property type="component" value="Unassembled WGS sequence"/>
</dbReference>
<gene>
    <name evidence="3" type="ORF">HINF_LOCUS66591</name>
    <name evidence="4" type="ORF">HINF_LOCUS8358</name>
</gene>
<comment type="caution">
    <text evidence="3">The sequence shown here is derived from an EMBL/GenBank/DDBJ whole genome shotgun (WGS) entry which is preliminary data.</text>
</comment>
<dbReference type="InterPro" id="IPR027417">
    <property type="entry name" value="P-loop_NTPase"/>
</dbReference>
<dbReference type="PANTHER" id="PTHR47977">
    <property type="entry name" value="RAS-RELATED PROTEIN RAB"/>
    <property type="match status" value="1"/>
</dbReference>
<evidence type="ECO:0000256" key="2">
    <source>
        <dbReference type="ARBA" id="ARBA00023134"/>
    </source>
</evidence>
<proteinExistence type="predicted"/>
<dbReference type="GO" id="GO:0005525">
    <property type="term" value="F:GTP binding"/>
    <property type="evidence" value="ECO:0007669"/>
    <property type="project" value="UniProtKB-KW"/>
</dbReference>
<keyword evidence="5" id="KW-1185">Reference proteome</keyword>
<evidence type="ECO:0000313" key="3">
    <source>
        <dbReference type="EMBL" id="CAI9978946.1"/>
    </source>
</evidence>
<evidence type="ECO:0000313" key="4">
    <source>
        <dbReference type="EMBL" id="CAL5984897.1"/>
    </source>
</evidence>
<organism evidence="3">
    <name type="scientific">Hexamita inflata</name>
    <dbReference type="NCBI Taxonomy" id="28002"/>
    <lineage>
        <taxon>Eukaryota</taxon>
        <taxon>Metamonada</taxon>
        <taxon>Diplomonadida</taxon>
        <taxon>Hexamitidae</taxon>
        <taxon>Hexamitinae</taxon>
        <taxon>Hexamita</taxon>
    </lineage>
</organism>
<dbReference type="SUPFAM" id="SSF52540">
    <property type="entry name" value="P-loop containing nucleoside triphosphate hydrolases"/>
    <property type="match status" value="1"/>
</dbReference>
<keyword evidence="1" id="KW-0547">Nucleotide-binding</keyword>
<dbReference type="SMART" id="SM00175">
    <property type="entry name" value="RAB"/>
    <property type="match status" value="1"/>
</dbReference>
<accession>A0AA86RIY9</accession>